<feature type="transmembrane region" description="Helical" evidence="1">
    <location>
        <begin position="115"/>
        <end position="136"/>
    </location>
</feature>
<dbReference type="Proteomes" id="UP000005631">
    <property type="component" value="Chromosome"/>
</dbReference>
<feature type="transmembrane region" description="Helical" evidence="1">
    <location>
        <begin position="328"/>
        <end position="347"/>
    </location>
</feature>
<dbReference type="HOGENOM" id="CLU_034724_1_0_10"/>
<dbReference type="PANTHER" id="PTHR34289:SF8">
    <property type="entry name" value="DUF819 DOMAIN-CONTAINING PROTEIN"/>
    <property type="match status" value="1"/>
</dbReference>
<evidence type="ECO:0000313" key="3">
    <source>
        <dbReference type="Proteomes" id="UP000005631"/>
    </source>
</evidence>
<keyword evidence="1" id="KW-0472">Membrane</keyword>
<feature type="transmembrane region" description="Helical" evidence="1">
    <location>
        <begin position="15"/>
        <end position="31"/>
    </location>
</feature>
<keyword evidence="3" id="KW-1185">Reference proteome</keyword>
<feature type="transmembrane region" description="Helical" evidence="1">
    <location>
        <begin position="223"/>
        <end position="247"/>
    </location>
</feature>
<dbReference type="RefSeq" id="WP_014202547.1">
    <property type="nucleotide sequence ID" value="NC_016599.1"/>
</dbReference>
<protein>
    <submittedName>
        <fullName evidence="2">Putative integral membrane protein</fullName>
    </submittedName>
</protein>
<dbReference type="OrthoDB" id="653763at2"/>
<dbReference type="eggNOG" id="COG5505">
    <property type="taxonomic scope" value="Bacteria"/>
</dbReference>
<feature type="transmembrane region" description="Helical" evidence="1">
    <location>
        <begin position="286"/>
        <end position="308"/>
    </location>
</feature>
<evidence type="ECO:0000256" key="1">
    <source>
        <dbReference type="SAM" id="Phobius"/>
    </source>
</evidence>
<sequence length="470" mass="50438">MEEVVSDIPLITNDAVVFGILISLLLLIFKTTELNGFKKFYKIIPALLLCYFLPSLFSTFGIISPKWIDMDAAIAVLTQNGYDLSGITKFKDFKNFVLTNEVDPALLSPFIGKSYLYFVASRYLLPASLVLLTLSINLKEVFKLGPKALIMFVTGTIGVVIGGPLAIMLFSSFAPDIVGGVAPNEVWRGMTTIAGSWIGGGANQLAMYEIFKEGDANLISGGLFSMMITVDIIVAEVWMFFLLLGVGKAAKIDKFFKADASAVETLKNHMQEFSERTARIPSFTDLMVIIGIGLGFTGLAHLGADIIAPWVNVNAPYLAKTFSLGSGFFWLIVLATTFGIIMSFTKVRNYEGAGASKMGSVFIYILVATIGMKMDIMAIFDNPGIFLVGLTWMTVHVALLVIVAKLIRAPFFFLAVGSKANIGGAASAPVVAAAFHPSLAPVGVLLAVLGYALGTYGALICGYLMQAVAP</sequence>
<dbReference type="STRING" id="926562.Oweho_2224"/>
<dbReference type="AlphaFoldDB" id="G8R4S4"/>
<proteinExistence type="predicted"/>
<dbReference type="KEGG" id="oho:Oweho_2224"/>
<accession>G8R4S4</accession>
<feature type="transmembrane region" description="Helical" evidence="1">
    <location>
        <begin position="148"/>
        <end position="170"/>
    </location>
</feature>
<keyword evidence="1" id="KW-0812">Transmembrane</keyword>
<feature type="transmembrane region" description="Helical" evidence="1">
    <location>
        <begin position="442"/>
        <end position="465"/>
    </location>
</feature>
<gene>
    <name evidence="2" type="ordered locus">Oweho_2224</name>
</gene>
<dbReference type="Pfam" id="PF05684">
    <property type="entry name" value="DUF819"/>
    <property type="match status" value="1"/>
</dbReference>
<organism evidence="2 3">
    <name type="scientific">Owenweeksia hongkongensis (strain DSM 17368 / CIP 108786 / JCM 12287 / NRRL B-23963 / UST20020801)</name>
    <dbReference type="NCBI Taxonomy" id="926562"/>
    <lineage>
        <taxon>Bacteria</taxon>
        <taxon>Pseudomonadati</taxon>
        <taxon>Bacteroidota</taxon>
        <taxon>Flavobacteriia</taxon>
        <taxon>Flavobacteriales</taxon>
        <taxon>Owenweeksiaceae</taxon>
        <taxon>Owenweeksia</taxon>
    </lineage>
</organism>
<name>G8R4S4_OWEHD</name>
<feature type="transmembrane region" description="Helical" evidence="1">
    <location>
        <begin position="411"/>
        <end position="436"/>
    </location>
</feature>
<dbReference type="PATRIC" id="fig|926562.3.peg.2241"/>
<evidence type="ECO:0000313" key="2">
    <source>
        <dbReference type="EMBL" id="AEV33198.1"/>
    </source>
</evidence>
<dbReference type="EMBL" id="CP003156">
    <property type="protein sequence ID" value="AEV33198.1"/>
    <property type="molecule type" value="Genomic_DNA"/>
</dbReference>
<feature type="transmembrane region" description="Helical" evidence="1">
    <location>
        <begin position="43"/>
        <end position="63"/>
    </location>
</feature>
<keyword evidence="1" id="KW-1133">Transmembrane helix</keyword>
<reference evidence="2 3" key="1">
    <citation type="journal article" date="2012" name="Stand. Genomic Sci.">
        <title>Genome sequence of the orange-pigmented seawater bacterium Owenweeksia hongkongensis type strain (UST20020801(T)).</title>
        <authorList>
            <person name="Riedel T."/>
            <person name="Held B."/>
            <person name="Nolan M."/>
            <person name="Lucas S."/>
            <person name="Lapidus A."/>
            <person name="Tice H."/>
            <person name="Del Rio T.G."/>
            <person name="Cheng J.F."/>
            <person name="Han C."/>
            <person name="Tapia R."/>
            <person name="Goodwin L.A."/>
            <person name="Pitluck S."/>
            <person name="Liolios K."/>
            <person name="Mavromatis K."/>
            <person name="Pagani I."/>
            <person name="Ivanova N."/>
            <person name="Mikhailova N."/>
            <person name="Pati A."/>
            <person name="Chen A."/>
            <person name="Palaniappan K."/>
            <person name="Rohde M."/>
            <person name="Tindall B.J."/>
            <person name="Detter J.C."/>
            <person name="Goker M."/>
            <person name="Woyke T."/>
            <person name="Bristow J."/>
            <person name="Eisen J.A."/>
            <person name="Markowitz V."/>
            <person name="Hugenholtz P."/>
            <person name="Klenk H.P."/>
            <person name="Kyrpides N.C."/>
        </authorList>
    </citation>
    <scope>NUCLEOTIDE SEQUENCE</scope>
    <source>
        <strain evidence="3">DSM 17368 / JCM 12287 / NRRL B-23963</strain>
    </source>
</reference>
<dbReference type="InterPro" id="IPR008537">
    <property type="entry name" value="DUF819"/>
</dbReference>
<feature type="transmembrane region" description="Helical" evidence="1">
    <location>
        <begin position="385"/>
        <end position="404"/>
    </location>
</feature>
<dbReference type="PANTHER" id="PTHR34289">
    <property type="entry name" value="PROTEIN, PUTATIVE (DUF819)-RELATED"/>
    <property type="match status" value="1"/>
</dbReference>
<feature type="transmembrane region" description="Helical" evidence="1">
    <location>
        <begin position="359"/>
        <end position="379"/>
    </location>
</feature>